<dbReference type="GO" id="GO:0016020">
    <property type="term" value="C:membrane"/>
    <property type="evidence" value="ECO:0007669"/>
    <property type="project" value="UniProtKB-SubCell"/>
</dbReference>
<dbReference type="PANTHER" id="PTHR13929:SF0">
    <property type="entry name" value="UBIA PRENYLTRANSFERASE DOMAIN-CONTAINING PROTEIN 1"/>
    <property type="match status" value="1"/>
</dbReference>
<name>A0A221KIX8_VITFI</name>
<proteinExistence type="predicted"/>
<feature type="transmembrane region" description="Helical" evidence="9">
    <location>
        <begin position="61"/>
        <end position="80"/>
    </location>
</feature>
<comment type="subcellular location">
    <subcellularLocation>
        <location evidence="1">Membrane</location>
        <topology evidence="1">Multi-pass membrane protein</topology>
    </subcellularLocation>
</comment>
<keyword evidence="4" id="KW-1003">Cell membrane</keyword>
<dbReference type="InterPro" id="IPR000537">
    <property type="entry name" value="UbiA_prenyltransferase"/>
</dbReference>
<dbReference type="UniPathway" id="UPA00079"/>
<dbReference type="Pfam" id="PF01040">
    <property type="entry name" value="UbiA"/>
    <property type="match status" value="1"/>
</dbReference>
<evidence type="ECO:0000256" key="6">
    <source>
        <dbReference type="ARBA" id="ARBA00022692"/>
    </source>
</evidence>
<dbReference type="GO" id="GO:0042371">
    <property type="term" value="P:vitamin K biosynthetic process"/>
    <property type="evidence" value="ECO:0007669"/>
    <property type="project" value="TreeGrafter"/>
</dbReference>
<evidence type="ECO:0000313" key="10">
    <source>
        <dbReference type="EMBL" id="ASM78797.1"/>
    </source>
</evidence>
<gene>
    <name evidence="10" type="ORF">VITFI_CDS3020</name>
</gene>
<dbReference type="InterPro" id="IPR026046">
    <property type="entry name" value="UBIAD1"/>
</dbReference>
<evidence type="ECO:0000256" key="1">
    <source>
        <dbReference type="ARBA" id="ARBA00004141"/>
    </source>
</evidence>
<evidence type="ECO:0000256" key="7">
    <source>
        <dbReference type="ARBA" id="ARBA00022989"/>
    </source>
</evidence>
<organism evidence="10 11">
    <name type="scientific">Vitreoscilla filiformis</name>
    <dbReference type="NCBI Taxonomy" id="63"/>
    <lineage>
        <taxon>Bacteria</taxon>
        <taxon>Pseudomonadati</taxon>
        <taxon>Pseudomonadota</taxon>
        <taxon>Betaproteobacteria</taxon>
        <taxon>Neisseriales</taxon>
        <taxon>Neisseriaceae</taxon>
        <taxon>Vitreoscilla</taxon>
    </lineage>
</organism>
<reference evidence="10 11" key="1">
    <citation type="submission" date="2017-07" db="EMBL/GenBank/DDBJ databases">
        <title>Complete Genome Sequence of the cosmetic ferment Vitreoscilla filiformis (ATCC15551).</title>
        <authorList>
            <person name="Contreras S."/>
            <person name="Sagory-Zalkind P."/>
            <person name="Blanquart H."/>
            <person name="Iltis A."/>
            <person name="Morand S.C."/>
        </authorList>
    </citation>
    <scope>NUCLEOTIDE SEQUENCE [LARGE SCALE GENOMIC DNA]</scope>
    <source>
        <strain evidence="10 11">ATCC 15551</strain>
    </source>
</reference>
<dbReference type="Gene3D" id="1.10.357.140">
    <property type="entry name" value="UbiA prenyltransferase"/>
    <property type="match status" value="1"/>
</dbReference>
<dbReference type="CDD" id="cd13962">
    <property type="entry name" value="PT_UbiA_UBIAD1"/>
    <property type="match status" value="1"/>
</dbReference>
<keyword evidence="5" id="KW-0808">Transferase</keyword>
<evidence type="ECO:0000256" key="2">
    <source>
        <dbReference type="ARBA" id="ARBA00004863"/>
    </source>
</evidence>
<dbReference type="KEGG" id="vff:VITFI_CDS3020"/>
<evidence type="ECO:0000256" key="8">
    <source>
        <dbReference type="ARBA" id="ARBA00023136"/>
    </source>
</evidence>
<feature type="transmembrane region" description="Helical" evidence="9">
    <location>
        <begin position="194"/>
        <end position="216"/>
    </location>
</feature>
<dbReference type="GO" id="GO:0004659">
    <property type="term" value="F:prenyltransferase activity"/>
    <property type="evidence" value="ECO:0007669"/>
    <property type="project" value="InterPro"/>
</dbReference>
<feature type="transmembrane region" description="Helical" evidence="9">
    <location>
        <begin position="242"/>
        <end position="262"/>
    </location>
</feature>
<protein>
    <recommendedName>
        <fullName evidence="12">Prenyltransferase</fullName>
    </recommendedName>
</protein>
<evidence type="ECO:0000256" key="5">
    <source>
        <dbReference type="ARBA" id="ARBA00022679"/>
    </source>
</evidence>
<sequence>MMARKPPRSHSRNLRRMTMTLFASAQRWLRASRPGFLVVSLVAAVLGVVIPQACGCGWDAPAAVATVLLAVLTHAAVNLYNDWGDDRLGSDAINTQRLFPFSGGSRVIQEGVVSAEAMLTAAQILAIVVVGGGVILAARSGPGLLLVGLAGLALGWAYSNPRIALMGRGWGELAVALGWWLIVIGADYVQRHSFSAIAAVAAVPLALLVAAILWAAEFPDAQADAASGKHTLVVRWGPRRAVWGYAALVTLAHGWVGAWWWVDWLPSTAWWALGAAPLSLAAAVALGRHANEVARLRPAIALTIAAAVGHGVLLIAAFVAIARMR</sequence>
<keyword evidence="7 9" id="KW-1133">Transmembrane helix</keyword>
<dbReference type="PANTHER" id="PTHR13929">
    <property type="entry name" value="1,4-DIHYDROXY-2-NAPHTHOATE OCTAPRENYLTRANSFERASE"/>
    <property type="match status" value="1"/>
</dbReference>
<keyword evidence="11" id="KW-1185">Reference proteome</keyword>
<feature type="transmembrane region" description="Helical" evidence="9">
    <location>
        <begin position="170"/>
        <end position="188"/>
    </location>
</feature>
<feature type="transmembrane region" description="Helical" evidence="9">
    <location>
        <begin position="117"/>
        <end position="136"/>
    </location>
</feature>
<keyword evidence="8 9" id="KW-0472">Membrane</keyword>
<evidence type="ECO:0000256" key="3">
    <source>
        <dbReference type="ARBA" id="ARBA00022428"/>
    </source>
</evidence>
<feature type="transmembrane region" description="Helical" evidence="9">
    <location>
        <begin position="299"/>
        <end position="322"/>
    </location>
</feature>
<keyword evidence="3" id="KW-0474">Menaquinone biosynthesis</keyword>
<dbReference type="InterPro" id="IPR044878">
    <property type="entry name" value="UbiA_sf"/>
</dbReference>
<evidence type="ECO:0000256" key="9">
    <source>
        <dbReference type="SAM" id="Phobius"/>
    </source>
</evidence>
<dbReference type="Proteomes" id="UP000199729">
    <property type="component" value="Chromosome"/>
</dbReference>
<feature type="transmembrane region" description="Helical" evidence="9">
    <location>
        <begin position="142"/>
        <end position="158"/>
    </location>
</feature>
<comment type="pathway">
    <text evidence="2">Quinol/quinone metabolism; menaquinone biosynthesis.</text>
</comment>
<evidence type="ECO:0000313" key="11">
    <source>
        <dbReference type="Proteomes" id="UP000199729"/>
    </source>
</evidence>
<keyword evidence="6 9" id="KW-0812">Transmembrane</keyword>
<accession>A0A221KIX8</accession>
<evidence type="ECO:0008006" key="12">
    <source>
        <dbReference type="Google" id="ProtNLM"/>
    </source>
</evidence>
<dbReference type="GO" id="GO:0009234">
    <property type="term" value="P:menaquinone biosynthetic process"/>
    <property type="evidence" value="ECO:0007669"/>
    <property type="project" value="UniProtKB-UniPathway"/>
</dbReference>
<dbReference type="EMBL" id="CP022423">
    <property type="protein sequence ID" value="ASM78797.1"/>
    <property type="molecule type" value="Genomic_DNA"/>
</dbReference>
<feature type="transmembrane region" description="Helical" evidence="9">
    <location>
        <begin position="268"/>
        <end position="287"/>
    </location>
</feature>
<dbReference type="PIRSF" id="PIRSF005355">
    <property type="entry name" value="UBIAD1"/>
    <property type="match status" value="1"/>
</dbReference>
<evidence type="ECO:0000256" key="4">
    <source>
        <dbReference type="ARBA" id="ARBA00022475"/>
    </source>
</evidence>
<dbReference type="AlphaFoldDB" id="A0A221KIX8"/>